<dbReference type="EMBL" id="DTAD01000073">
    <property type="protein sequence ID" value="HGN90758.1"/>
    <property type="molecule type" value="Genomic_DNA"/>
</dbReference>
<evidence type="ECO:0000313" key="1">
    <source>
        <dbReference type="EMBL" id="HGL40803.1"/>
    </source>
</evidence>
<evidence type="ECO:0000313" key="2">
    <source>
        <dbReference type="EMBL" id="HGN90758.1"/>
    </source>
</evidence>
<dbReference type="SUPFAM" id="SSF55961">
    <property type="entry name" value="Bet v1-like"/>
    <property type="match status" value="1"/>
</dbReference>
<comment type="caution">
    <text evidence="2">The sequence shown here is derived from an EMBL/GenBank/DDBJ whole genome shotgun (WGS) entry which is preliminary data.</text>
</comment>
<dbReference type="Pfam" id="PF06240">
    <property type="entry name" value="COXG"/>
    <property type="match status" value="1"/>
</dbReference>
<sequence length="151" mass="16612">MKLSDKFVVSAPREKVFKFVTDPDSFVKLIPDLQSYEKVDEKNFKVVFKIGLGMIKGNLNMAFRFEEVREPEFVKISGHGSGMQSTADLTLNLNLKAADGGTEVAWDADVAVGGLVASVGSRLMESTTKSKVKEIVEGLKRELEGGKKKKK</sequence>
<accession>A0A7C4E1X8</accession>
<dbReference type="AlphaFoldDB" id="A0A7C4E1X8"/>
<dbReference type="CDD" id="cd05018">
    <property type="entry name" value="CoxG"/>
    <property type="match status" value="1"/>
</dbReference>
<evidence type="ECO:0008006" key="3">
    <source>
        <dbReference type="Google" id="ProtNLM"/>
    </source>
</evidence>
<dbReference type="Gene3D" id="3.30.530.20">
    <property type="match status" value="1"/>
</dbReference>
<dbReference type="InterPro" id="IPR023393">
    <property type="entry name" value="START-like_dom_sf"/>
</dbReference>
<dbReference type="PANTHER" id="PTHR38588:SF1">
    <property type="entry name" value="BLL0334 PROTEIN"/>
    <property type="match status" value="1"/>
</dbReference>
<reference evidence="2" key="1">
    <citation type="journal article" date="2020" name="mSystems">
        <title>Genome- and Community-Level Interaction Insights into Carbon Utilization and Element Cycling Functions of Hydrothermarchaeota in Hydrothermal Sediment.</title>
        <authorList>
            <person name="Zhou Z."/>
            <person name="Liu Y."/>
            <person name="Xu W."/>
            <person name="Pan J."/>
            <person name="Luo Z.H."/>
            <person name="Li M."/>
        </authorList>
    </citation>
    <scope>NUCLEOTIDE SEQUENCE [LARGE SCALE GENOMIC DNA]</scope>
    <source>
        <strain evidence="2">SpSt-613</strain>
        <strain evidence="1">SpSt-669</strain>
    </source>
</reference>
<organism evidence="2">
    <name type="scientific">Caldiarchaeum subterraneum</name>
    <dbReference type="NCBI Taxonomy" id="311458"/>
    <lineage>
        <taxon>Archaea</taxon>
        <taxon>Nitrososphaerota</taxon>
        <taxon>Candidatus Caldarchaeales</taxon>
        <taxon>Candidatus Caldarchaeaceae</taxon>
        <taxon>Candidatus Caldarchaeum</taxon>
    </lineage>
</organism>
<dbReference type="EMBL" id="DTCM01000051">
    <property type="protein sequence ID" value="HGL40803.1"/>
    <property type="molecule type" value="Genomic_DNA"/>
</dbReference>
<dbReference type="InterPro" id="IPR010419">
    <property type="entry name" value="CO_DH_gsu"/>
</dbReference>
<proteinExistence type="predicted"/>
<name>A0A7C4E1X8_CALS0</name>
<gene>
    <name evidence="2" type="ORF">ENT82_06510</name>
    <name evidence="1" type="ORF">ENU43_03970</name>
</gene>
<dbReference type="PANTHER" id="PTHR38588">
    <property type="entry name" value="BLL0334 PROTEIN"/>
    <property type="match status" value="1"/>
</dbReference>
<protein>
    <recommendedName>
        <fullName evidence="3">Carbon monoxide dehydrogenase subunit G</fullName>
    </recommendedName>
</protein>